<dbReference type="Proteomes" id="UP001164064">
    <property type="component" value="Chromosome"/>
</dbReference>
<evidence type="ECO:0000313" key="4">
    <source>
        <dbReference type="Proteomes" id="UP000263596"/>
    </source>
</evidence>
<evidence type="ECO:0000313" key="3">
    <source>
        <dbReference type="EMBL" id="UYF76379.1"/>
    </source>
</evidence>
<dbReference type="EMBL" id="CP089051">
    <property type="protein sequence ID" value="UYF70797.1"/>
    <property type="molecule type" value="Genomic_DNA"/>
</dbReference>
<reference evidence="2" key="2">
    <citation type="journal article" date="2022" name="J Glob Antimicrob Resist">
        <title>Comparative analysis of IMP-4- and OXA-58-containing plasmids of three carbapenemase-producing Acinetobacter ursingii strains in the Netherlands.</title>
        <authorList>
            <person name="Hendrickx A.P.A."/>
            <person name="Schade R.P."/>
            <person name="Landman F."/>
            <person name="Bosch T."/>
            <person name="Schouls L.M."/>
            <person name="van Dijk K."/>
        </authorList>
    </citation>
    <scope>NUCLEOTIDE SEQUENCE</scope>
    <source>
        <strain evidence="2">RIVM_C010559</strain>
        <strain evidence="3">RIVM_C010761</strain>
    </source>
</reference>
<protein>
    <submittedName>
        <fullName evidence="1">Uncharacterized protein</fullName>
    </submittedName>
</protein>
<reference evidence="1 4" key="1">
    <citation type="journal article" date="2018" name="Nat. Biotechnol.">
        <title>A standardized bacterial taxonomy based on genome phylogeny substantially revises the tree of life.</title>
        <authorList>
            <person name="Parks D.H."/>
            <person name="Chuvochina M."/>
            <person name="Waite D.W."/>
            <person name="Rinke C."/>
            <person name="Skarshewski A."/>
            <person name="Chaumeil P.A."/>
            <person name="Hugenholtz P."/>
        </authorList>
    </citation>
    <scope>NUCLEOTIDE SEQUENCE [LARGE SCALE GENOMIC DNA]</scope>
    <source>
        <strain evidence="1">UBA9669</strain>
    </source>
</reference>
<accession>A0A2N6V8H9</accession>
<dbReference type="Proteomes" id="UP000263596">
    <property type="component" value="Unassembled WGS sequence"/>
</dbReference>
<gene>
    <name evidence="1" type="ORF">DHW29_01490</name>
    <name evidence="3" type="ORF">LSO58_05725</name>
    <name evidence="2" type="ORF">LSO60_10945</name>
</gene>
<dbReference type="EMBL" id="CP089044">
    <property type="protein sequence ID" value="UYF76379.1"/>
    <property type="molecule type" value="Genomic_DNA"/>
</dbReference>
<proteinExistence type="predicted"/>
<evidence type="ECO:0000313" key="2">
    <source>
        <dbReference type="EMBL" id="UYF70797.1"/>
    </source>
</evidence>
<dbReference type="EMBL" id="DPVE01000029">
    <property type="protein sequence ID" value="HCK28999.1"/>
    <property type="molecule type" value="Genomic_DNA"/>
</dbReference>
<name>A0A2N6V8H9_9GAMM</name>
<evidence type="ECO:0000313" key="1">
    <source>
        <dbReference type="EMBL" id="HCK28999.1"/>
    </source>
</evidence>
<dbReference type="AlphaFoldDB" id="A0A2N6V8H9"/>
<organism evidence="1 4">
    <name type="scientific">Acinetobacter ursingii</name>
    <dbReference type="NCBI Taxonomy" id="108980"/>
    <lineage>
        <taxon>Bacteria</taxon>
        <taxon>Pseudomonadati</taxon>
        <taxon>Pseudomonadota</taxon>
        <taxon>Gammaproteobacteria</taxon>
        <taxon>Moraxellales</taxon>
        <taxon>Moraxellaceae</taxon>
        <taxon>Acinetobacter</taxon>
    </lineage>
</organism>
<dbReference type="RefSeq" id="WP_004986999.1">
    <property type="nucleotide sequence ID" value="NZ_AP018824.1"/>
</dbReference>
<dbReference type="Proteomes" id="UP001164081">
    <property type="component" value="Chromosome"/>
</dbReference>
<sequence length="141" mass="16897">MPILHIQDIFSQFKFYQAQYLDIVRDPALYYQPVEDAHIHFSIVSEEKIYLGDLLQLWFGDKWTEHQVKVLNDVNHGLWTQLSECWYNSLFLFAIERKGLFAKTSALAWSTEEQQIKEITLDQTLPYYCHYLSLERPKRYS</sequence>